<keyword evidence="2" id="KW-1185">Reference proteome</keyword>
<dbReference type="EMBL" id="PDNB01000090">
    <property type="protein sequence ID" value="PGH09863.1"/>
    <property type="molecule type" value="Genomic_DNA"/>
</dbReference>
<proteinExistence type="predicted"/>
<dbReference type="OrthoDB" id="5410365at2759"/>
<dbReference type="Proteomes" id="UP000223968">
    <property type="component" value="Unassembled WGS sequence"/>
</dbReference>
<organism evidence="1 2">
    <name type="scientific">Helicocarpus griseus UAMH5409</name>
    <dbReference type="NCBI Taxonomy" id="1447875"/>
    <lineage>
        <taxon>Eukaryota</taxon>
        <taxon>Fungi</taxon>
        <taxon>Dikarya</taxon>
        <taxon>Ascomycota</taxon>
        <taxon>Pezizomycotina</taxon>
        <taxon>Eurotiomycetes</taxon>
        <taxon>Eurotiomycetidae</taxon>
        <taxon>Onygenales</taxon>
        <taxon>Ajellomycetaceae</taxon>
        <taxon>Helicocarpus</taxon>
    </lineage>
</organism>
<accession>A0A2B7XM36</accession>
<protein>
    <submittedName>
        <fullName evidence="1">Uncharacterized protein</fullName>
    </submittedName>
</protein>
<gene>
    <name evidence="1" type="ORF">AJ79_05589</name>
</gene>
<dbReference type="AlphaFoldDB" id="A0A2B7XM36"/>
<comment type="caution">
    <text evidence="1">The sequence shown here is derived from an EMBL/GenBank/DDBJ whole genome shotgun (WGS) entry which is preliminary data.</text>
</comment>
<evidence type="ECO:0000313" key="2">
    <source>
        <dbReference type="Proteomes" id="UP000223968"/>
    </source>
</evidence>
<evidence type="ECO:0000313" key="1">
    <source>
        <dbReference type="EMBL" id="PGH09863.1"/>
    </source>
</evidence>
<reference evidence="1 2" key="1">
    <citation type="submission" date="2017-10" db="EMBL/GenBank/DDBJ databases">
        <title>Comparative genomics in systemic dimorphic fungi from Ajellomycetaceae.</title>
        <authorList>
            <person name="Munoz J.F."/>
            <person name="Mcewen J.G."/>
            <person name="Clay O.K."/>
            <person name="Cuomo C.A."/>
        </authorList>
    </citation>
    <scope>NUCLEOTIDE SEQUENCE [LARGE SCALE GENOMIC DNA]</scope>
    <source>
        <strain evidence="1 2">UAMH5409</strain>
    </source>
</reference>
<sequence>MSSHLVLPRRFLSAEVIQLASLVPNLKELDLDALEPPIRLGPADFTVDTREDYYAFLQSQADSKVQALLSRFLRLSSERMNGTDTQIAAQSGRIYTLRKPAVLFKQLCKEDAVREWLQEQIQDGMDVYFVIGLHTLINGSTEEGIHLTSQHSGQVTAPLGDVASGLSVNVKKPLDAGLEFARGKNSQSAYHYVAPGERICSIRLKKVVFRYWEPHNADNARLNKNSFWKTVSNNRGDEYAEVVEAWLEGMNEEDGLTSGTDIGDEGNITFHIQEIEEEADGQSCTRT</sequence>
<name>A0A2B7XM36_9EURO</name>